<evidence type="ECO:0000259" key="1">
    <source>
        <dbReference type="PROSITE" id="PS51688"/>
    </source>
</evidence>
<gene>
    <name evidence="2" type="ORF">EIN_130980</name>
</gene>
<name>A0A0A1UD88_ENTIV</name>
<dbReference type="PANTHER" id="PTHR13029">
    <property type="match status" value="1"/>
</dbReference>
<dbReference type="GeneID" id="14893289"/>
<sequence length="325" mass="37507">MEGMLSSNDKRVRFKEYRCIFPGCTEGLKTKYNAISHIWDIHLRHIHNTTEPYKTLKDKDKARELCMPYLHFVKDAETTRKRKPYDLADVLNGKDKTVISDLVDNSSVQGKSEGKTLKVDISENSPQFANTLQTENLNQSFDLTQRTYQQTQCQNLFQNIQQQPFNIGLQGDVNIQGQNYITQNEYGQILTPQQPQQQMCLPQLQQQQMQQQMVSTPSSLERYTTSVMGPNLSDQLLTIGNDFIKVYSITENVKRLHVYGEIFAENGFLQRSDKRSKKDIREITGALETLCKLTGKSFKYKTNTKKVQYGFIAQELKGSHSRRQL</sequence>
<evidence type="ECO:0000313" key="2">
    <source>
        <dbReference type="EMBL" id="ELP94319.1"/>
    </source>
</evidence>
<dbReference type="InterPro" id="IPR036388">
    <property type="entry name" value="WH-like_DNA-bd_sf"/>
</dbReference>
<feature type="domain" description="Peptidase S74" evidence="1">
    <location>
        <begin position="272"/>
        <end position="325"/>
    </location>
</feature>
<dbReference type="InterPro" id="IPR013087">
    <property type="entry name" value="Znf_C2H2_type"/>
</dbReference>
<dbReference type="OrthoDB" id="27041at2759"/>
<dbReference type="PROSITE" id="PS51688">
    <property type="entry name" value="ICA"/>
    <property type="match status" value="1"/>
</dbReference>
<protein>
    <recommendedName>
        <fullName evidence="1">Peptidase S74 domain-containing protein</fullName>
    </recommendedName>
</protein>
<dbReference type="Gene3D" id="1.10.10.10">
    <property type="entry name" value="Winged helix-like DNA-binding domain superfamily/Winged helix DNA-binding domain"/>
    <property type="match status" value="1"/>
</dbReference>
<organism evidence="2 3">
    <name type="scientific">Entamoeba invadens IP1</name>
    <dbReference type="NCBI Taxonomy" id="370355"/>
    <lineage>
        <taxon>Eukaryota</taxon>
        <taxon>Amoebozoa</taxon>
        <taxon>Evosea</taxon>
        <taxon>Archamoebae</taxon>
        <taxon>Mastigamoebida</taxon>
        <taxon>Entamoebidae</taxon>
        <taxon>Entamoeba</taxon>
    </lineage>
</organism>
<dbReference type="PANTHER" id="PTHR13029:SF21">
    <property type="entry name" value="PEPTIDASE S74 DOMAIN-CONTAINING PROTEIN"/>
    <property type="match status" value="1"/>
</dbReference>
<dbReference type="Pfam" id="PF13884">
    <property type="entry name" value="Peptidase_S74"/>
    <property type="match status" value="1"/>
</dbReference>
<dbReference type="VEuPathDB" id="AmoebaDB:EIN_130980"/>
<dbReference type="InterPro" id="IPR051577">
    <property type="entry name" value="MRF-like"/>
</dbReference>
<dbReference type="PROSITE" id="PS00028">
    <property type="entry name" value="ZINC_FINGER_C2H2_1"/>
    <property type="match status" value="1"/>
</dbReference>
<keyword evidence="3" id="KW-1185">Reference proteome</keyword>
<dbReference type="AlphaFoldDB" id="A0A0A1UD88"/>
<dbReference type="Proteomes" id="UP000014680">
    <property type="component" value="Unassembled WGS sequence"/>
</dbReference>
<dbReference type="InterPro" id="IPR030392">
    <property type="entry name" value="S74_ICA"/>
</dbReference>
<accession>A0A0A1UD88</accession>
<dbReference type="EMBL" id="KB206244">
    <property type="protein sequence ID" value="ELP94319.1"/>
    <property type="molecule type" value="Genomic_DNA"/>
</dbReference>
<reference evidence="2 3" key="1">
    <citation type="submission" date="2012-10" db="EMBL/GenBank/DDBJ databases">
        <authorList>
            <person name="Zafar N."/>
            <person name="Inman J."/>
            <person name="Hall N."/>
            <person name="Lorenzi H."/>
            <person name="Caler E."/>
        </authorList>
    </citation>
    <scope>NUCLEOTIDE SEQUENCE [LARGE SCALE GENOMIC DNA]</scope>
    <source>
        <strain evidence="2 3">IP1</strain>
    </source>
</reference>
<dbReference type="RefSeq" id="XP_004261090.1">
    <property type="nucleotide sequence ID" value="XM_004261042.1"/>
</dbReference>
<evidence type="ECO:0000313" key="3">
    <source>
        <dbReference type="Proteomes" id="UP000014680"/>
    </source>
</evidence>
<dbReference type="KEGG" id="eiv:EIN_130980"/>
<feature type="non-terminal residue" evidence="2">
    <location>
        <position position="1"/>
    </location>
</feature>
<proteinExistence type="predicted"/>
<feature type="non-terminal residue" evidence="2">
    <location>
        <position position="325"/>
    </location>
</feature>